<evidence type="ECO:0000256" key="10">
    <source>
        <dbReference type="ARBA" id="ARBA00023136"/>
    </source>
</evidence>
<comment type="caution">
    <text evidence="15">The sequence shown here is derived from an EMBL/GenBank/DDBJ whole genome shotgun (WGS) entry which is preliminary data.</text>
</comment>
<dbReference type="InterPro" id="IPR002010">
    <property type="entry name" value="T3SS_IM_R"/>
</dbReference>
<keyword evidence="15" id="KW-0282">Flagellum</keyword>
<feature type="transmembrane region" description="Helical" evidence="14">
    <location>
        <begin position="206"/>
        <end position="229"/>
    </location>
</feature>
<dbReference type="RefSeq" id="WP_264851665.1">
    <property type="nucleotide sequence ID" value="NZ_BRXR01000001.1"/>
</dbReference>
<dbReference type="Gene3D" id="3.40.1690.10">
    <property type="entry name" value="secretion proteins EscU"/>
    <property type="match status" value="1"/>
</dbReference>
<keyword evidence="7" id="KW-1005">Bacterial flagellum biogenesis</keyword>
<feature type="transmembrane region" description="Helical" evidence="14">
    <location>
        <begin position="394"/>
        <end position="417"/>
    </location>
</feature>
<feature type="transmembrane region" description="Helical" evidence="14">
    <location>
        <begin position="167"/>
        <end position="200"/>
    </location>
</feature>
<feature type="transmembrane region" description="Helical" evidence="14">
    <location>
        <begin position="34"/>
        <end position="54"/>
    </location>
</feature>
<feature type="transmembrane region" description="Helical" evidence="14">
    <location>
        <begin position="124"/>
        <end position="146"/>
    </location>
</feature>
<keyword evidence="15" id="KW-0969">Cilium</keyword>
<dbReference type="InterPro" id="IPR006303">
    <property type="entry name" value="FliR"/>
</dbReference>
<evidence type="ECO:0000256" key="4">
    <source>
        <dbReference type="ARBA" id="ARBA00022448"/>
    </source>
</evidence>
<dbReference type="PANTHER" id="PTHR30531">
    <property type="entry name" value="FLAGELLAR BIOSYNTHETIC PROTEIN FLHB"/>
    <property type="match status" value="1"/>
</dbReference>
<comment type="subcellular location">
    <subcellularLocation>
        <location evidence="14">Cell membrane</location>
        <topology evidence="14">Multi-pass membrane protein</topology>
    </subcellularLocation>
    <subcellularLocation>
        <location evidence="14">Bacterial flagellum basal body</location>
    </subcellularLocation>
</comment>
<keyword evidence="16" id="KW-1185">Reference proteome</keyword>
<dbReference type="NCBIfam" id="NF009411">
    <property type="entry name" value="PRK12772.1"/>
    <property type="match status" value="1"/>
</dbReference>
<dbReference type="SUPFAM" id="SSF160544">
    <property type="entry name" value="EscU C-terminal domain-like"/>
    <property type="match status" value="1"/>
</dbReference>
<accession>A0ABQ5NAY2</accession>
<evidence type="ECO:0000256" key="1">
    <source>
        <dbReference type="ARBA" id="ARBA00002578"/>
    </source>
</evidence>
<evidence type="ECO:0000256" key="12">
    <source>
        <dbReference type="ARBA" id="ARBA00023225"/>
    </source>
</evidence>
<feature type="transmembrane region" description="Helical" evidence="14">
    <location>
        <begin position="66"/>
        <end position="84"/>
    </location>
</feature>
<evidence type="ECO:0000256" key="8">
    <source>
        <dbReference type="ARBA" id="ARBA00022927"/>
    </source>
</evidence>
<dbReference type="PRINTS" id="PR00950">
    <property type="entry name" value="TYPE3IMSPROT"/>
</dbReference>
<evidence type="ECO:0000256" key="2">
    <source>
        <dbReference type="ARBA" id="ARBA00009772"/>
    </source>
</evidence>
<dbReference type="EMBL" id="BRXR01000001">
    <property type="protein sequence ID" value="GLC32363.1"/>
    <property type="molecule type" value="Genomic_DNA"/>
</dbReference>
<name>A0ABQ5NAY2_9CLOT</name>
<evidence type="ECO:0000256" key="14">
    <source>
        <dbReference type="RuleBase" id="RU362071"/>
    </source>
</evidence>
<dbReference type="Pfam" id="PF01312">
    <property type="entry name" value="Bac_export_2"/>
    <property type="match status" value="1"/>
</dbReference>
<keyword evidence="8" id="KW-0653">Protein transport</keyword>
<sequence length="610" mass="68611">MISTTYFLAFLLAFLRMFGFFTVLPVFFPKGLPNIAKIALTAIMGYMLLPGIDYSFLTSINSTNTLIFYCINEVITGLVLGYIANLCFNSVKMAGQLIDFQIGFSMINMFDPSSGSNTTLVENLLYWLSLMLFFIIDGHHMLIRALMESFNVVGLGKFILNQKSIMLIIKAFIEFFAIGLKIAIPVILVIIITDIVLGLIGRSVPSLNIMILGLPVKILVGLAGFLFALPYIVKVIVTTFDGTGDLFKSLFKVLTVVFIFASEDKTEEATPKKKSEARKKGQVARSKEVNLALTLLATTLILITLGGYVGNSFKATIITFLSNYLNIDLNYNTLRNITFIAMWRVFLVFLPVALPIMIMGILANYIQVGFMFIGEPLKPQLSKLNPLKGLKRMFSMRTLVETIKNIIIVILLCYVGYSFVRDNFSYILTIGNLKVGEIPVSFGKIVINIFFKVTLIMIIIALIDYIYQRYTYNKELKMTKQEVKEEFKQQEGDPQIKSKIKQRQREMASRRMMQAVPSATVVVTNPTHIAIALKYDEGKSEAPILVAKGADAVAIRIKEIAKENDVPIIENRPLARLIYEKVELDSEIPNDMYQAVAEILALVYKMKKRK</sequence>
<comment type="similarity">
    <text evidence="3">Belongs to the type III secretion exporter family.</text>
</comment>
<keyword evidence="5 14" id="KW-1003">Cell membrane</keyword>
<comment type="function">
    <text evidence="1 14">Role in flagellar biosynthesis.</text>
</comment>
<reference evidence="15 16" key="1">
    <citation type="journal article" date="2024" name="Int. J. Syst. Evol. Microbiol.">
        <title>Clostridium omnivorum sp. nov., isolated from anoxic soil under the treatment of reductive soil disinfestation.</title>
        <authorList>
            <person name="Ueki A."/>
            <person name="Tonouchi A."/>
            <person name="Kaku N."/>
            <person name="Honma S."/>
            <person name="Ueki K."/>
        </authorList>
    </citation>
    <scope>NUCLEOTIDE SEQUENCE [LARGE SCALE GENOMIC DNA]</scope>
    <source>
        <strain evidence="15 16">E14</strain>
    </source>
</reference>
<organism evidence="15 16">
    <name type="scientific">Clostridium omnivorum</name>
    <dbReference type="NCBI Taxonomy" id="1604902"/>
    <lineage>
        <taxon>Bacteria</taxon>
        <taxon>Bacillati</taxon>
        <taxon>Bacillota</taxon>
        <taxon>Clostridia</taxon>
        <taxon>Eubacteriales</taxon>
        <taxon>Clostridiaceae</taxon>
        <taxon>Clostridium</taxon>
    </lineage>
</organism>
<keyword evidence="15" id="KW-0966">Cell projection</keyword>
<proteinExistence type="inferred from homology"/>
<feature type="transmembrane region" description="Helical" evidence="14">
    <location>
        <begin position="345"/>
        <end position="373"/>
    </location>
</feature>
<dbReference type="Pfam" id="PF01311">
    <property type="entry name" value="Bac_export_1"/>
    <property type="match status" value="1"/>
</dbReference>
<evidence type="ECO:0000256" key="5">
    <source>
        <dbReference type="ARBA" id="ARBA00022475"/>
    </source>
</evidence>
<dbReference type="InterPro" id="IPR006135">
    <property type="entry name" value="T3SS_substrate_exporter"/>
</dbReference>
<gene>
    <name evidence="15" type="ORF">bsdE14_37730</name>
</gene>
<keyword evidence="9 14" id="KW-1133">Transmembrane helix</keyword>
<feature type="transmembrane region" description="Helical" evidence="14">
    <location>
        <begin position="7"/>
        <end position="28"/>
    </location>
</feature>
<dbReference type="InterPro" id="IPR006136">
    <property type="entry name" value="FlhB"/>
</dbReference>
<evidence type="ECO:0000256" key="9">
    <source>
        <dbReference type="ARBA" id="ARBA00022989"/>
    </source>
</evidence>
<keyword evidence="11 14" id="KW-0975">Bacterial flagellum</keyword>
<evidence type="ECO:0000313" key="15">
    <source>
        <dbReference type="EMBL" id="GLC32363.1"/>
    </source>
</evidence>
<evidence type="ECO:0000256" key="6">
    <source>
        <dbReference type="ARBA" id="ARBA00022692"/>
    </source>
</evidence>
<dbReference type="InterPro" id="IPR029025">
    <property type="entry name" value="T3SS_substrate_exporter_C"/>
</dbReference>
<keyword evidence="4" id="KW-0813">Transport</keyword>
<protein>
    <recommendedName>
        <fullName evidence="13 14">Flagellar biosynthetic protein FliR</fullName>
    </recommendedName>
</protein>
<dbReference type="NCBIfam" id="TIGR00328">
    <property type="entry name" value="flhB"/>
    <property type="match status" value="1"/>
</dbReference>
<evidence type="ECO:0000256" key="7">
    <source>
        <dbReference type="ARBA" id="ARBA00022795"/>
    </source>
</evidence>
<keyword evidence="10 14" id="KW-0472">Membrane</keyword>
<comment type="similarity">
    <text evidence="2 14">Belongs to the FliR/MopE/SpaR family.</text>
</comment>
<dbReference type="Proteomes" id="UP001208567">
    <property type="component" value="Unassembled WGS sequence"/>
</dbReference>
<dbReference type="Gene3D" id="6.10.250.2080">
    <property type="match status" value="1"/>
</dbReference>
<evidence type="ECO:0000256" key="11">
    <source>
        <dbReference type="ARBA" id="ARBA00023143"/>
    </source>
</evidence>
<evidence type="ECO:0000256" key="3">
    <source>
        <dbReference type="ARBA" id="ARBA00010690"/>
    </source>
</evidence>
<keyword evidence="12" id="KW-1006">Bacterial flagellum protein export</keyword>
<evidence type="ECO:0000313" key="16">
    <source>
        <dbReference type="Proteomes" id="UP001208567"/>
    </source>
</evidence>
<dbReference type="PANTHER" id="PTHR30531:SF12">
    <property type="entry name" value="FLAGELLAR BIOSYNTHETIC PROTEIN FLHB"/>
    <property type="match status" value="1"/>
</dbReference>
<dbReference type="NCBIfam" id="TIGR01400">
    <property type="entry name" value="fliR"/>
    <property type="match status" value="1"/>
</dbReference>
<feature type="transmembrane region" description="Helical" evidence="14">
    <location>
        <begin position="289"/>
        <end position="309"/>
    </location>
</feature>
<feature type="transmembrane region" description="Helical" evidence="14">
    <location>
        <begin position="445"/>
        <end position="467"/>
    </location>
</feature>
<evidence type="ECO:0000256" key="13">
    <source>
        <dbReference type="NCBIfam" id="TIGR01400"/>
    </source>
</evidence>
<keyword evidence="6 14" id="KW-0812">Transmembrane</keyword>